<keyword evidence="2" id="KW-0663">Pyridoxal phosphate</keyword>
<comment type="caution">
    <text evidence="5">The sequence shown here is derived from an EMBL/GenBank/DDBJ whole genome shotgun (WGS) entry which is preliminary data.</text>
</comment>
<gene>
    <name evidence="5" type="ORF">GPM918_LOCUS26826</name>
    <name evidence="4" type="ORF">OVA965_LOCUS16368</name>
    <name evidence="7" type="ORF">SRO942_LOCUS27047</name>
    <name evidence="6" type="ORF">TMI583_LOCUS16377</name>
</gene>
<evidence type="ECO:0000313" key="4">
    <source>
        <dbReference type="EMBL" id="CAF1038689.1"/>
    </source>
</evidence>
<dbReference type="EMBL" id="CAJNOQ010010972">
    <property type="protein sequence ID" value="CAF1265627.1"/>
    <property type="molecule type" value="Genomic_DNA"/>
</dbReference>
<evidence type="ECO:0000256" key="1">
    <source>
        <dbReference type="ARBA" id="ARBA00007441"/>
    </source>
</evidence>
<dbReference type="InterPro" id="IPR004838">
    <property type="entry name" value="NHTrfase_class1_PyrdxlP-BS"/>
</dbReference>
<dbReference type="AlphaFoldDB" id="A0A815B346"/>
<dbReference type="GO" id="GO:0008483">
    <property type="term" value="F:transaminase activity"/>
    <property type="evidence" value="ECO:0007669"/>
    <property type="project" value="TreeGrafter"/>
</dbReference>
<comment type="similarity">
    <text evidence="1">Belongs to the class-I pyridoxal-phosphate-dependent aminotransferase family.</text>
</comment>
<accession>A0A815B346</accession>
<evidence type="ECO:0000313" key="8">
    <source>
        <dbReference type="Proteomes" id="UP000663829"/>
    </source>
</evidence>
<dbReference type="InterPro" id="IPR015422">
    <property type="entry name" value="PyrdxlP-dep_Trfase_small"/>
</dbReference>
<protein>
    <recommendedName>
        <fullName evidence="3">Aminotransferase class I/classII large domain-containing protein</fullName>
    </recommendedName>
</protein>
<dbReference type="PROSITE" id="PS00105">
    <property type="entry name" value="AA_TRANSFER_CLASS_1"/>
    <property type="match status" value="1"/>
</dbReference>
<dbReference type="Gene3D" id="3.90.1150.10">
    <property type="entry name" value="Aspartate Aminotransferase, domain 1"/>
    <property type="match status" value="1"/>
</dbReference>
<sequence>METLSTRGKLLSESLAYIIPYFVKLKLNPFDEIINPNGILNLAVAENVLCENILVEKLKSIQTWAPEYNYYPNPCGEYNLRTELCKFFQNVFQLNRVELKPERMLITNGAAGAFSVYSYMLGDIGDVFLISSPYYTTIDHNVAVLTQNTVVRCPLLDQDKGLFRLTVDVYRQGYLSTIERGLKPKAIILVNPQNPLGDIYEEETLRSILEFACEKKLHVIVDEVYALSVFKLPTQAHFQSVLNYKSLPDPERTHFLWSFSKDFSLPGIRIGVLYSGTAEMCMIAQKINFLMVPSKFVQETITTLLSDNEWVKEYLKINQQRLTQKFFYVKEQLEVISNQRIEVYQSKSGFYIWANFRRLLKVKTFDEEMKLFNVLFDNGVFISRGFDLGCSEPGWFRIIFSLKDSWISEGINRLKLAFDRY</sequence>
<dbReference type="SUPFAM" id="SSF53383">
    <property type="entry name" value="PLP-dependent transferases"/>
    <property type="match status" value="1"/>
</dbReference>
<dbReference type="EMBL" id="CAJOBA010007602">
    <property type="protein sequence ID" value="CAF3806871.1"/>
    <property type="molecule type" value="Genomic_DNA"/>
</dbReference>
<dbReference type="EMBL" id="CAJNOK010007591">
    <property type="protein sequence ID" value="CAF1038689.1"/>
    <property type="molecule type" value="Genomic_DNA"/>
</dbReference>
<organism evidence="5 8">
    <name type="scientific">Didymodactylos carnosus</name>
    <dbReference type="NCBI Taxonomy" id="1234261"/>
    <lineage>
        <taxon>Eukaryota</taxon>
        <taxon>Metazoa</taxon>
        <taxon>Spiralia</taxon>
        <taxon>Gnathifera</taxon>
        <taxon>Rotifera</taxon>
        <taxon>Eurotatoria</taxon>
        <taxon>Bdelloidea</taxon>
        <taxon>Philodinida</taxon>
        <taxon>Philodinidae</taxon>
        <taxon>Didymodactylos</taxon>
    </lineage>
</organism>
<evidence type="ECO:0000313" key="6">
    <source>
        <dbReference type="EMBL" id="CAF3806871.1"/>
    </source>
</evidence>
<dbReference type="Pfam" id="PF00155">
    <property type="entry name" value="Aminotran_1_2"/>
    <property type="match status" value="1"/>
</dbReference>
<keyword evidence="8" id="KW-1185">Reference proteome</keyword>
<reference evidence="5" key="1">
    <citation type="submission" date="2021-02" db="EMBL/GenBank/DDBJ databases">
        <authorList>
            <person name="Nowell W R."/>
        </authorList>
    </citation>
    <scope>NUCLEOTIDE SEQUENCE</scope>
</reference>
<dbReference type="PANTHER" id="PTHR43795">
    <property type="entry name" value="BIFUNCTIONAL ASPARTATE AMINOTRANSFERASE AND GLUTAMATE/ASPARTATE-PREPHENATE AMINOTRANSFERASE-RELATED"/>
    <property type="match status" value="1"/>
</dbReference>
<dbReference type="OrthoDB" id="691673at2759"/>
<dbReference type="GO" id="GO:0030170">
    <property type="term" value="F:pyridoxal phosphate binding"/>
    <property type="evidence" value="ECO:0007669"/>
    <property type="project" value="InterPro"/>
</dbReference>
<dbReference type="InterPro" id="IPR015424">
    <property type="entry name" value="PyrdxlP-dep_Trfase"/>
</dbReference>
<dbReference type="PANTHER" id="PTHR43795:SF39">
    <property type="entry name" value="AMINOTRANSFERASE CLASS I_CLASSII DOMAIN-CONTAINING PROTEIN"/>
    <property type="match status" value="1"/>
</dbReference>
<dbReference type="Proteomes" id="UP000677228">
    <property type="component" value="Unassembled WGS sequence"/>
</dbReference>
<feature type="domain" description="Aminotransferase class I/classII large" evidence="3">
    <location>
        <begin position="62"/>
        <end position="413"/>
    </location>
</feature>
<dbReference type="InterPro" id="IPR050478">
    <property type="entry name" value="Ethylene_sulfur-biosynth"/>
</dbReference>
<dbReference type="Proteomes" id="UP000681722">
    <property type="component" value="Unassembled WGS sequence"/>
</dbReference>
<dbReference type="Proteomes" id="UP000663829">
    <property type="component" value="Unassembled WGS sequence"/>
</dbReference>
<dbReference type="Gene3D" id="3.40.640.10">
    <property type="entry name" value="Type I PLP-dependent aspartate aminotransferase-like (Major domain)"/>
    <property type="match status" value="1"/>
</dbReference>
<dbReference type="CDD" id="cd00609">
    <property type="entry name" value="AAT_like"/>
    <property type="match status" value="1"/>
</dbReference>
<dbReference type="InterPro" id="IPR004839">
    <property type="entry name" value="Aminotransferase_I/II_large"/>
</dbReference>
<dbReference type="Proteomes" id="UP000682733">
    <property type="component" value="Unassembled WGS sequence"/>
</dbReference>
<dbReference type="EMBL" id="CAJOBC010020780">
    <property type="protein sequence ID" value="CAF4048183.1"/>
    <property type="molecule type" value="Genomic_DNA"/>
</dbReference>
<evidence type="ECO:0000313" key="7">
    <source>
        <dbReference type="EMBL" id="CAF4048183.1"/>
    </source>
</evidence>
<dbReference type="GO" id="GO:0006520">
    <property type="term" value="P:amino acid metabolic process"/>
    <property type="evidence" value="ECO:0007669"/>
    <property type="project" value="TreeGrafter"/>
</dbReference>
<evidence type="ECO:0000313" key="5">
    <source>
        <dbReference type="EMBL" id="CAF1265627.1"/>
    </source>
</evidence>
<proteinExistence type="inferred from homology"/>
<dbReference type="PRINTS" id="PR00753">
    <property type="entry name" value="ACCSYNTHASE"/>
</dbReference>
<evidence type="ECO:0000259" key="3">
    <source>
        <dbReference type="Pfam" id="PF00155"/>
    </source>
</evidence>
<name>A0A815B346_9BILA</name>
<dbReference type="InterPro" id="IPR015421">
    <property type="entry name" value="PyrdxlP-dep_Trfase_major"/>
</dbReference>
<evidence type="ECO:0000256" key="2">
    <source>
        <dbReference type="ARBA" id="ARBA00022898"/>
    </source>
</evidence>